<feature type="region of interest" description="Disordered" evidence="1">
    <location>
        <begin position="665"/>
        <end position="698"/>
    </location>
</feature>
<name>A0A6B2KXK0_9EUKA</name>
<accession>A0A6B2KXK0</accession>
<organism evidence="2">
    <name type="scientific">Arcella intermedia</name>
    <dbReference type="NCBI Taxonomy" id="1963864"/>
    <lineage>
        <taxon>Eukaryota</taxon>
        <taxon>Amoebozoa</taxon>
        <taxon>Tubulinea</taxon>
        <taxon>Elardia</taxon>
        <taxon>Arcellinida</taxon>
        <taxon>Sphaerothecina</taxon>
        <taxon>Arcellidae</taxon>
        <taxon>Arcella</taxon>
    </lineage>
</organism>
<sequence>MSAFNEAQFKQKLQNSLTSIKQIVDSTRRPVMPDAVSHSYDDKYELAMFVSSCALAGVFTALEALGVTAKTLELLRKWSHSRSVTLRLAASSSCAFVKETTRKVESEVQNVTKIAGLAKITEKVVTTITEYWWDFEAAWELFAFEGTNVDDKVSVRSRTGKCTLMTTVKSTPQPSSSVRPHVDVEIGWLLRHISPSGALHFSIDRAAKACRTPRRNPEIDSLFQNLALLSAWCTSAHSHFRSYLFPIQPNHSLDLNALRSSSVFVPVVPYFEESSGARPRAAQSNALVLVEEKEYSERLGLFAEVNSYLKEQKSSLSNKISSLGALYKDTTHLITPAEGSFCVIALHIIDIVSLHRESVEYLEYLLYTQLVGALGKELSPEDFIQYMIYHNRLLFKEQFAPKPFCYPIRRPDHYPEGILSIEAHLASGSLVQPLLTVVHRSRASAPMSFDLSAAAQLSFWGDRYLHAFVQHKFSGSTDQKLFLDARTHQFSSYILVLGTIKSATSFDAKHAVILQNKDDLRIPLGLEEIPTPKAFRDAIESLSPEQQRFCKAYRSMQLSSTLFGIVIIQIKPQLEKLLKLPNQSLTKEIQLSEELLKLFIEYQIPSDLLTYSGDMNAPVERKLEMVKRNVKNMMDMVNVTKKEEIVSKAEEFIYEELERPVYKSKMKKTSAPKMRMEKTSAPQRKMESKMRMEKEEAPVMRKKAAAADTRSFAPARSAAPSPAPVVARSAAPAPAPVAAPVVAPTVAPTVPTQKSSQELVKAPSRAEIVPTEDRDLTTVPTELDAKFEALDEDAALHSVILSVASPWTKKFRTSLLSAESTETLDVDGQKRQRDRAFDLLDALSRSGSLEVDCADLHVIVGASHHFDKTVINTVVQDNANPIEKVERSLLILATTVQCLPADELVNPEQLERVSTYSPALFEEGVKKIED</sequence>
<feature type="compositionally biased region" description="Basic and acidic residues" evidence="1">
    <location>
        <begin position="674"/>
        <end position="698"/>
    </location>
</feature>
<evidence type="ECO:0000256" key="1">
    <source>
        <dbReference type="SAM" id="MobiDB-lite"/>
    </source>
</evidence>
<proteinExistence type="predicted"/>
<dbReference type="AlphaFoldDB" id="A0A6B2KXK0"/>
<evidence type="ECO:0000313" key="2">
    <source>
        <dbReference type="EMBL" id="NDV29371.1"/>
    </source>
</evidence>
<reference evidence="2" key="1">
    <citation type="journal article" date="2020" name="J. Eukaryot. Microbiol.">
        <title>De novo Sequencing, Assembly and Annotation of the Transcriptome for the Free-Living Testate Amoeba Arcella intermedia.</title>
        <authorList>
            <person name="Ribeiro G.M."/>
            <person name="Porfirio-Sousa A.L."/>
            <person name="Maurer-Alcala X.X."/>
            <person name="Katz L.A."/>
            <person name="Lahr D.J.G."/>
        </authorList>
    </citation>
    <scope>NUCLEOTIDE SEQUENCE</scope>
</reference>
<dbReference type="EMBL" id="GIBP01000402">
    <property type="protein sequence ID" value="NDV29371.1"/>
    <property type="molecule type" value="Transcribed_RNA"/>
</dbReference>
<protein>
    <submittedName>
        <fullName evidence="2">Uncharacterized protein</fullName>
    </submittedName>
</protein>